<dbReference type="NCBIfam" id="TIGR00229">
    <property type="entry name" value="sensory_box"/>
    <property type="match status" value="1"/>
</dbReference>
<dbReference type="InterPro" id="IPR004358">
    <property type="entry name" value="Sig_transdc_His_kin-like_C"/>
</dbReference>
<dbReference type="CDD" id="cd00082">
    <property type="entry name" value="HisKA"/>
    <property type="match status" value="1"/>
</dbReference>
<feature type="transmembrane region" description="Helical" evidence="10">
    <location>
        <begin position="12"/>
        <end position="33"/>
    </location>
</feature>
<dbReference type="InterPro" id="IPR052162">
    <property type="entry name" value="Sensor_kinase/Photoreceptor"/>
</dbReference>
<feature type="domain" description="PAC" evidence="13">
    <location>
        <begin position="624"/>
        <end position="677"/>
    </location>
</feature>
<dbReference type="InterPro" id="IPR006189">
    <property type="entry name" value="CHASE_dom"/>
</dbReference>
<feature type="transmembrane region" description="Helical" evidence="10">
    <location>
        <begin position="177"/>
        <end position="198"/>
    </location>
</feature>
<dbReference type="RefSeq" id="WP_121100996.1">
    <property type="nucleotide sequence ID" value="NZ_RBII01000002.1"/>
</dbReference>
<gene>
    <name evidence="15" type="ORF">DES40_1803</name>
</gene>
<dbReference type="SUPFAM" id="SSF55874">
    <property type="entry name" value="ATPase domain of HSP90 chaperone/DNA topoisomerase II/histidine kinase"/>
    <property type="match status" value="1"/>
</dbReference>
<sequence>MLTIVNNLRVFPRLCGAVSAFFGLLVLFGWYTANEALIQVLPHFAPMQYNTALGFLLAGLGLFALTREYSKLTVLCGIGCILLGGITLLQYIFGLNVGLDELFMDAYIMVKTSHPGRMAPNTALCFTVVGLVLSIGPRNQKIQISLGSSIIVLSILALIGYLTNVEGVYGWGSLTRMAIHTASCFVVLGIGIISLAFVEENVKKLDLWRVVPATLSAIVMILTLLSSYGIKEATAVSNTEYFERLVSDTHDAVYERFSLYQHTLLGGVGVMYASTRVERLDWRAYVKALNIEETLPGIAGIGFINSVQVEDLPVFIEKARLDAAPTFINHPKTSNPDKFIITYIEPEAFNEKAIGLDIGFEKNRRAAAEKARDFGVPSLTEKIILVQDGQKTPGFLLLVPVYETKFVPDTIDARREHFTGWVYAPFIASDFMKGLADVNRNQISFRVYDGNEISEDGLIYSSVTDSTSDSLYQTQTMLKLAGRQWTVYWHGTHELTPPYSQKLSVFVLIFGALCSMLLYYTLMRLLRSKEIIAREVERQTDKLVESEKRLQLVFDSAGEGIYGLDLEGHTTFANKAAQNLLGYSLEEMLNKSQHDLIQHSYADGTPFDEKDGNFLSTIRDGKTYSDDSEVFWHKNGTAIPVEYTSRPIRDKNNQLAGAVVVFRDVGKRKKAEAEIKQANAELEEFAYRTSHDLRSPLVSSISLLGIAEKAIHADNKTKALASLSHTQKSLKKLEELVKDILVLTQTKNEKEDKQAIDVEAVVMETLDKLKYMDNFDRLKIKQNLEFSDTLYAKKSRVVLIIENLISNAVKYQDLSNENAIVEISTYRERNNFVLSVKDNGLGVPKNQQKNLFQMFKRFHPRTSFGSGLGLYMMKKSVTILGGDISYEDPGIGSIFKVVIPLSL</sequence>
<reference evidence="15 16" key="1">
    <citation type="submission" date="2018-10" db="EMBL/GenBank/DDBJ databases">
        <title>Genomic Encyclopedia of Type Strains, Phase IV (KMG-IV): sequencing the most valuable type-strain genomes for metagenomic binning, comparative biology and taxonomic classification.</title>
        <authorList>
            <person name="Goeker M."/>
        </authorList>
    </citation>
    <scope>NUCLEOTIDE SEQUENCE [LARGE SCALE GENOMIC DNA]</scope>
    <source>
        <strain evidence="15 16">DSM 22008</strain>
    </source>
</reference>
<dbReference type="GO" id="GO:0000155">
    <property type="term" value="F:phosphorelay sensor kinase activity"/>
    <property type="evidence" value="ECO:0007669"/>
    <property type="project" value="InterPro"/>
</dbReference>
<dbReference type="Gene3D" id="3.30.450.350">
    <property type="entry name" value="CHASE domain"/>
    <property type="match status" value="1"/>
</dbReference>
<dbReference type="AlphaFoldDB" id="A0A420WDA8"/>
<dbReference type="InterPro" id="IPR036890">
    <property type="entry name" value="HATPase_C_sf"/>
</dbReference>
<dbReference type="PANTHER" id="PTHR43304:SF1">
    <property type="entry name" value="PAC DOMAIN-CONTAINING PROTEIN"/>
    <property type="match status" value="1"/>
</dbReference>
<evidence type="ECO:0000256" key="1">
    <source>
        <dbReference type="ARBA" id="ARBA00000085"/>
    </source>
</evidence>
<keyword evidence="16" id="KW-1185">Reference proteome</keyword>
<comment type="caution">
    <text evidence="15">The sequence shown here is derived from an EMBL/GenBank/DDBJ whole genome shotgun (WGS) entry which is preliminary data.</text>
</comment>
<evidence type="ECO:0000256" key="5">
    <source>
        <dbReference type="ARBA" id="ARBA00022679"/>
    </source>
</evidence>
<dbReference type="PROSITE" id="PS50839">
    <property type="entry name" value="CHASE"/>
    <property type="match status" value="1"/>
</dbReference>
<comment type="subcellular location">
    <subcellularLocation>
        <location evidence="2">Membrane</location>
    </subcellularLocation>
</comment>
<dbReference type="SMART" id="SM00091">
    <property type="entry name" value="PAS"/>
    <property type="match status" value="1"/>
</dbReference>
<feature type="domain" description="PAS" evidence="12">
    <location>
        <begin position="546"/>
        <end position="592"/>
    </location>
</feature>
<dbReference type="PANTHER" id="PTHR43304">
    <property type="entry name" value="PHYTOCHROME-LIKE PROTEIN CPH1"/>
    <property type="match status" value="1"/>
</dbReference>
<dbReference type="InterPro" id="IPR036097">
    <property type="entry name" value="HisK_dim/P_sf"/>
</dbReference>
<evidence type="ECO:0000256" key="7">
    <source>
        <dbReference type="ARBA" id="ARBA00022777"/>
    </source>
</evidence>
<evidence type="ECO:0000256" key="9">
    <source>
        <dbReference type="ARBA" id="ARBA00023136"/>
    </source>
</evidence>
<dbReference type="PRINTS" id="PR00344">
    <property type="entry name" value="BCTRLSENSOR"/>
</dbReference>
<dbReference type="InterPro" id="IPR035965">
    <property type="entry name" value="PAS-like_dom_sf"/>
</dbReference>
<evidence type="ECO:0000256" key="10">
    <source>
        <dbReference type="SAM" id="Phobius"/>
    </source>
</evidence>
<feature type="transmembrane region" description="Helical" evidence="10">
    <location>
        <begin position="142"/>
        <end position="162"/>
    </location>
</feature>
<dbReference type="EC" id="2.7.13.3" evidence="3"/>
<dbReference type="InterPro" id="IPR005467">
    <property type="entry name" value="His_kinase_dom"/>
</dbReference>
<evidence type="ECO:0000256" key="2">
    <source>
        <dbReference type="ARBA" id="ARBA00004370"/>
    </source>
</evidence>
<dbReference type="SUPFAM" id="SSF55785">
    <property type="entry name" value="PYP-like sensor domain (PAS domain)"/>
    <property type="match status" value="1"/>
</dbReference>
<keyword evidence="6 10" id="KW-0812">Transmembrane</keyword>
<evidence type="ECO:0000256" key="8">
    <source>
        <dbReference type="ARBA" id="ARBA00022989"/>
    </source>
</evidence>
<dbReference type="InterPro" id="IPR013767">
    <property type="entry name" value="PAS_fold"/>
</dbReference>
<accession>A0A420WDA8</accession>
<dbReference type="Pfam" id="PF03924">
    <property type="entry name" value="CHASE"/>
    <property type="match status" value="1"/>
</dbReference>
<evidence type="ECO:0000256" key="3">
    <source>
        <dbReference type="ARBA" id="ARBA00012438"/>
    </source>
</evidence>
<keyword evidence="8 10" id="KW-1133">Transmembrane helix</keyword>
<feature type="domain" description="Histidine kinase" evidence="11">
    <location>
        <begin position="688"/>
        <end position="903"/>
    </location>
</feature>
<evidence type="ECO:0000313" key="16">
    <source>
        <dbReference type="Proteomes" id="UP000282211"/>
    </source>
</evidence>
<evidence type="ECO:0000256" key="6">
    <source>
        <dbReference type="ARBA" id="ARBA00022692"/>
    </source>
</evidence>
<keyword evidence="7 15" id="KW-0418">Kinase</keyword>
<keyword evidence="4" id="KW-0597">Phosphoprotein</keyword>
<dbReference type="InterPro" id="IPR003661">
    <property type="entry name" value="HisK_dim/P_dom"/>
</dbReference>
<feature type="transmembrane region" description="Helical" evidence="10">
    <location>
        <begin position="503"/>
        <end position="522"/>
    </location>
</feature>
<dbReference type="SMART" id="SM01079">
    <property type="entry name" value="CHASE"/>
    <property type="match status" value="1"/>
</dbReference>
<dbReference type="Gene3D" id="3.30.565.10">
    <property type="entry name" value="Histidine kinase-like ATPase, C-terminal domain"/>
    <property type="match status" value="1"/>
</dbReference>
<dbReference type="Pfam" id="PF00989">
    <property type="entry name" value="PAS"/>
    <property type="match status" value="1"/>
</dbReference>
<name>A0A420WDA8_9PROT</name>
<protein>
    <recommendedName>
        <fullName evidence="3">histidine kinase</fullName>
        <ecNumber evidence="3">2.7.13.3</ecNumber>
    </recommendedName>
</protein>
<comment type="catalytic activity">
    <reaction evidence="1">
        <text>ATP + protein L-histidine = ADP + protein N-phospho-L-histidine.</text>
        <dbReference type="EC" id="2.7.13.3"/>
    </reaction>
</comment>
<dbReference type="InterPro" id="IPR000014">
    <property type="entry name" value="PAS"/>
</dbReference>
<dbReference type="Gene3D" id="1.10.287.130">
    <property type="match status" value="1"/>
</dbReference>
<evidence type="ECO:0000259" key="14">
    <source>
        <dbReference type="PROSITE" id="PS50839"/>
    </source>
</evidence>
<feature type="transmembrane region" description="Helical" evidence="10">
    <location>
        <begin position="210"/>
        <end position="230"/>
    </location>
</feature>
<dbReference type="PROSITE" id="PS50112">
    <property type="entry name" value="PAS"/>
    <property type="match status" value="1"/>
</dbReference>
<feature type="transmembrane region" description="Helical" evidence="10">
    <location>
        <begin position="45"/>
        <end position="65"/>
    </location>
</feature>
<dbReference type="GO" id="GO:0016020">
    <property type="term" value="C:membrane"/>
    <property type="evidence" value="ECO:0007669"/>
    <property type="project" value="UniProtKB-SubCell"/>
</dbReference>
<proteinExistence type="predicted"/>
<evidence type="ECO:0000259" key="13">
    <source>
        <dbReference type="PROSITE" id="PS50113"/>
    </source>
</evidence>
<dbReference type="Gene3D" id="3.30.450.20">
    <property type="entry name" value="PAS domain"/>
    <property type="match status" value="1"/>
</dbReference>
<evidence type="ECO:0000313" key="15">
    <source>
        <dbReference type="EMBL" id="RKQ69024.1"/>
    </source>
</evidence>
<evidence type="ECO:0000256" key="4">
    <source>
        <dbReference type="ARBA" id="ARBA00022553"/>
    </source>
</evidence>
<keyword evidence="5" id="KW-0808">Transferase</keyword>
<dbReference type="SUPFAM" id="SSF47384">
    <property type="entry name" value="Homodimeric domain of signal transducing histidine kinase"/>
    <property type="match status" value="1"/>
</dbReference>
<dbReference type="OrthoDB" id="9795133at2"/>
<dbReference type="PROSITE" id="PS50109">
    <property type="entry name" value="HIS_KIN"/>
    <property type="match status" value="1"/>
</dbReference>
<dbReference type="EMBL" id="RBII01000002">
    <property type="protein sequence ID" value="RKQ69024.1"/>
    <property type="molecule type" value="Genomic_DNA"/>
</dbReference>
<keyword evidence="9 10" id="KW-0472">Membrane</keyword>
<dbReference type="InParanoid" id="A0A420WDA8"/>
<dbReference type="InterPro" id="IPR003594">
    <property type="entry name" value="HATPase_dom"/>
</dbReference>
<dbReference type="Pfam" id="PF02518">
    <property type="entry name" value="HATPase_c"/>
    <property type="match status" value="1"/>
</dbReference>
<evidence type="ECO:0000259" key="12">
    <source>
        <dbReference type="PROSITE" id="PS50112"/>
    </source>
</evidence>
<feature type="transmembrane region" description="Helical" evidence="10">
    <location>
        <begin position="72"/>
        <end position="93"/>
    </location>
</feature>
<dbReference type="Proteomes" id="UP000282211">
    <property type="component" value="Unassembled WGS sequence"/>
</dbReference>
<evidence type="ECO:0000259" key="11">
    <source>
        <dbReference type="PROSITE" id="PS50109"/>
    </source>
</evidence>
<dbReference type="InterPro" id="IPR042240">
    <property type="entry name" value="CHASE_sf"/>
</dbReference>
<dbReference type="SMART" id="SM00387">
    <property type="entry name" value="HATPase_c"/>
    <property type="match status" value="1"/>
</dbReference>
<feature type="domain" description="CHASE" evidence="14">
    <location>
        <begin position="273"/>
        <end position="488"/>
    </location>
</feature>
<dbReference type="InterPro" id="IPR000700">
    <property type="entry name" value="PAS-assoc_C"/>
</dbReference>
<dbReference type="PROSITE" id="PS50113">
    <property type="entry name" value="PAC"/>
    <property type="match status" value="1"/>
</dbReference>
<dbReference type="CDD" id="cd00130">
    <property type="entry name" value="PAS"/>
    <property type="match status" value="1"/>
</dbReference>
<organism evidence="15 16">
    <name type="scientific">Litorimonas taeanensis</name>
    <dbReference type="NCBI Taxonomy" id="568099"/>
    <lineage>
        <taxon>Bacteria</taxon>
        <taxon>Pseudomonadati</taxon>
        <taxon>Pseudomonadota</taxon>
        <taxon>Alphaproteobacteria</taxon>
        <taxon>Maricaulales</taxon>
        <taxon>Robiginitomaculaceae</taxon>
    </lineage>
</organism>